<dbReference type="GO" id="GO:0003677">
    <property type="term" value="F:DNA binding"/>
    <property type="evidence" value="ECO:0007669"/>
    <property type="project" value="UniProtKB-UniRule"/>
</dbReference>
<dbReference type="PROSITE" id="PS51740">
    <property type="entry name" value="SPOVT_ABRB"/>
    <property type="match status" value="1"/>
</dbReference>
<dbReference type="Gene3D" id="2.10.260.10">
    <property type="match status" value="1"/>
</dbReference>
<proteinExistence type="predicted"/>
<reference evidence="5" key="1">
    <citation type="submission" date="2016-10" db="EMBL/GenBank/DDBJ databases">
        <authorList>
            <person name="Varghese N."/>
        </authorList>
    </citation>
    <scope>NUCLEOTIDE SEQUENCE [LARGE SCALE GENOMIC DNA]</scope>
    <source>
        <strain evidence="5">DSM 17980</strain>
    </source>
</reference>
<dbReference type="SUPFAM" id="SSF89447">
    <property type="entry name" value="AbrB/MazE/MraZ-like"/>
    <property type="match status" value="1"/>
</dbReference>
<dbReference type="Proteomes" id="UP000183508">
    <property type="component" value="Unassembled WGS sequence"/>
</dbReference>
<evidence type="ECO:0000259" key="3">
    <source>
        <dbReference type="PROSITE" id="PS51740"/>
    </source>
</evidence>
<feature type="domain" description="SpoVT-AbrB" evidence="3">
    <location>
        <begin position="12"/>
        <end position="58"/>
    </location>
</feature>
<gene>
    <name evidence="4" type="ORF">SAMN05421543_102249</name>
</gene>
<feature type="region of interest" description="Disordered" evidence="2">
    <location>
        <begin position="81"/>
        <end position="100"/>
    </location>
</feature>
<dbReference type="EMBL" id="FPBV01000002">
    <property type="protein sequence ID" value="SFU48673.1"/>
    <property type="molecule type" value="Genomic_DNA"/>
</dbReference>
<protein>
    <submittedName>
        <fullName evidence="4">Looped-hinge helix DNA binding domain-containing protein, AbrB family</fullName>
    </submittedName>
</protein>
<dbReference type="InterPro" id="IPR007159">
    <property type="entry name" value="SpoVT-AbrB_dom"/>
</dbReference>
<keyword evidence="1" id="KW-0238">DNA-binding</keyword>
<sequence length="100" mass="11226">MDIQSRGVMHVTAVAKISQKGQVVIPAEIRRVLNVHEGDRLVFQVNPDGRVEITGLPSMRPESVIGILPYSGEMPDLQELKRKARQRRAEKVLQAGREDE</sequence>
<dbReference type="NCBIfam" id="TIGR01439">
    <property type="entry name" value="lp_hng_hel_AbrB"/>
    <property type="match status" value="1"/>
</dbReference>
<name>A0A1I7GJP7_9BACL</name>
<dbReference type="Pfam" id="PF04014">
    <property type="entry name" value="MazE_antitoxin"/>
    <property type="match status" value="1"/>
</dbReference>
<evidence type="ECO:0000313" key="4">
    <source>
        <dbReference type="EMBL" id="SFU48673.1"/>
    </source>
</evidence>
<evidence type="ECO:0000256" key="1">
    <source>
        <dbReference type="PROSITE-ProRule" id="PRU01076"/>
    </source>
</evidence>
<accession>A0A1I7GJP7</accession>
<evidence type="ECO:0000313" key="5">
    <source>
        <dbReference type="Proteomes" id="UP000183508"/>
    </source>
</evidence>
<evidence type="ECO:0000256" key="2">
    <source>
        <dbReference type="SAM" id="MobiDB-lite"/>
    </source>
</evidence>
<dbReference type="RefSeq" id="WP_245783816.1">
    <property type="nucleotide sequence ID" value="NZ_FPBV01000002.1"/>
</dbReference>
<dbReference type="SMART" id="SM00966">
    <property type="entry name" value="SpoVT_AbrB"/>
    <property type="match status" value="1"/>
</dbReference>
<dbReference type="AlphaFoldDB" id="A0A1I7GJP7"/>
<dbReference type="InterPro" id="IPR037914">
    <property type="entry name" value="SpoVT-AbrB_sf"/>
</dbReference>
<organism evidence="4 5">
    <name type="scientific">Alicyclobacillus macrosporangiidus</name>
    <dbReference type="NCBI Taxonomy" id="392015"/>
    <lineage>
        <taxon>Bacteria</taxon>
        <taxon>Bacillati</taxon>
        <taxon>Bacillota</taxon>
        <taxon>Bacilli</taxon>
        <taxon>Bacillales</taxon>
        <taxon>Alicyclobacillaceae</taxon>
        <taxon>Alicyclobacillus</taxon>
    </lineage>
</organism>
<keyword evidence="5" id="KW-1185">Reference proteome</keyword>